<organism evidence="4 5">
    <name type="scientific">Segatella copri</name>
    <dbReference type="NCBI Taxonomy" id="165179"/>
    <lineage>
        <taxon>Bacteria</taxon>
        <taxon>Pseudomonadati</taxon>
        <taxon>Bacteroidota</taxon>
        <taxon>Bacteroidia</taxon>
        <taxon>Bacteroidales</taxon>
        <taxon>Prevotellaceae</taxon>
        <taxon>Segatella</taxon>
    </lineage>
</organism>
<keyword evidence="1" id="KW-0479">Metal-binding</keyword>
<keyword evidence="2" id="KW-0325">Glycoprotein</keyword>
<keyword evidence="3" id="KW-0732">Signal</keyword>
<dbReference type="AlphaFoldDB" id="A0A5P0XDK3"/>
<feature type="chain" id="PRO_5043208063" evidence="3">
    <location>
        <begin position="21"/>
        <end position="604"/>
    </location>
</feature>
<evidence type="ECO:0000256" key="3">
    <source>
        <dbReference type="SAM" id="SignalP"/>
    </source>
</evidence>
<evidence type="ECO:0000256" key="2">
    <source>
        <dbReference type="ARBA" id="ARBA00023180"/>
    </source>
</evidence>
<evidence type="ECO:0000313" key="5">
    <source>
        <dbReference type="Proteomes" id="UP000390763"/>
    </source>
</evidence>
<evidence type="ECO:0000256" key="1">
    <source>
        <dbReference type="ARBA" id="ARBA00022723"/>
    </source>
</evidence>
<keyword evidence="4" id="KW-0456">Lyase</keyword>
<dbReference type="InterPro" id="IPR011050">
    <property type="entry name" value="Pectin_lyase_fold/virulence"/>
</dbReference>
<accession>A0A5P0XDK3</accession>
<dbReference type="InterPro" id="IPR012334">
    <property type="entry name" value="Pectin_lyas_fold"/>
</dbReference>
<gene>
    <name evidence="4" type="ORF">F7D62_01290</name>
</gene>
<name>A0A5P0XDK3_9BACT</name>
<dbReference type="Gene3D" id="2.160.20.10">
    <property type="entry name" value="Single-stranded right-handed beta-helix, Pectin lyase-like"/>
    <property type="match status" value="1"/>
</dbReference>
<dbReference type="PANTHER" id="PTHR42970">
    <property type="entry name" value="PECTATE LYASE C-RELATED"/>
    <property type="match status" value="1"/>
</dbReference>
<protein>
    <submittedName>
        <fullName evidence="4">Pectate lyase</fullName>
    </submittedName>
</protein>
<sequence length="604" mass="65785">MEKKIFTTMAAALVSAAALAQAPAFPGAEGHGRYVTGGRGGRVVHVTNLNDSGTGSFREAVKSGKRIIVFDVAGVIALKSDLKIADNITILGQTAPSPGITLRYYTVQPGSNNIIRFLRIRRGQEKNINDGADATWQRNKTGIIFDHCSFSWSIDEVASFYDNNNFTMQWCTVAESLTNPGHSKGAHGYGGIWGGKLASFHHNFLGHLMNRGPRFNGARYGWTGYTSNQDYATYKWKNPVQAENVDFRNSVIYNAQGTCYGGPGGGQINIVNNYYKAGPSQGLKETTLNGLKVDVSTGKERGSQDRITLVTLSTSSNSDKNHPEFFDMTSRYFINGNTTETTKGSVTKNKDWKGISYDKGIPSLNGEYYSPDAKNFYGDNVAHVTISGKSCVKIKMDAPAPTGDVTTHSADEAFSKVLAYSGASLYRDEIDARYMEEAKTGTAKYKGSITQSPGIIDKVADVNGYTEANFGKGSRPADFDTDNDGIPDAWETANGLNPNDASDALTYSLDEKGYYTNLEVYANSLVEDIMKAGNTNATNAVDEYYPAWKNPTGISDYPVINPDDLVKVNYYSLDGTLLSAPQTGINIRKMIFRNGKVLTDKVIK</sequence>
<dbReference type="GO" id="GO:0016829">
    <property type="term" value="F:lyase activity"/>
    <property type="evidence" value="ECO:0007669"/>
    <property type="project" value="UniProtKB-KW"/>
</dbReference>
<dbReference type="GO" id="GO:0046872">
    <property type="term" value="F:metal ion binding"/>
    <property type="evidence" value="ECO:0007669"/>
    <property type="project" value="UniProtKB-KW"/>
</dbReference>
<evidence type="ECO:0000313" key="4">
    <source>
        <dbReference type="EMBL" id="MQO02770.1"/>
    </source>
</evidence>
<dbReference type="RefSeq" id="WP_153073958.1">
    <property type="nucleotide sequence ID" value="NZ_VZAE01000030.1"/>
</dbReference>
<comment type="caution">
    <text evidence="4">The sequence shown here is derived from an EMBL/GenBank/DDBJ whole genome shotgun (WGS) entry which is preliminary data.</text>
</comment>
<feature type="signal peptide" evidence="3">
    <location>
        <begin position="1"/>
        <end position="20"/>
    </location>
</feature>
<dbReference type="Proteomes" id="UP000390763">
    <property type="component" value="Unassembled WGS sequence"/>
</dbReference>
<reference evidence="5" key="1">
    <citation type="submission" date="2019-09" db="EMBL/GenBank/DDBJ databases">
        <title>Distinct polysaccharide growth profiles of human intestinal Prevotella copri isolates.</title>
        <authorList>
            <person name="Fehlner-Peach H."/>
            <person name="Magnabosco C."/>
            <person name="Raghavan V."/>
            <person name="Scher J.U."/>
            <person name="Tett A."/>
            <person name="Cox L.M."/>
            <person name="Gottsegen C."/>
            <person name="Watters A."/>
            <person name="Wiltshire- Gordon J.D."/>
            <person name="Segata N."/>
            <person name="Bonneau R."/>
            <person name="Littman D.R."/>
        </authorList>
    </citation>
    <scope>NUCLEOTIDE SEQUENCE [LARGE SCALE GENOMIC DNA]</scope>
    <source>
        <strain evidence="5">iAK279</strain>
    </source>
</reference>
<dbReference type="EMBL" id="VZBT01000011">
    <property type="protein sequence ID" value="MQO02770.1"/>
    <property type="molecule type" value="Genomic_DNA"/>
</dbReference>
<proteinExistence type="predicted"/>
<dbReference type="SUPFAM" id="SSF51126">
    <property type="entry name" value="Pectin lyase-like"/>
    <property type="match status" value="1"/>
</dbReference>
<dbReference type="PANTHER" id="PTHR42970:SF1">
    <property type="entry name" value="PECTATE LYASE C-RELATED"/>
    <property type="match status" value="1"/>
</dbReference>
<dbReference type="InterPro" id="IPR052063">
    <property type="entry name" value="Polysaccharide_Lyase_1"/>
</dbReference>